<dbReference type="InterPro" id="IPR036047">
    <property type="entry name" value="F-box-like_dom_sf"/>
</dbReference>
<reference evidence="3 4" key="1">
    <citation type="journal article" date="2023" name="G3 (Bethesda)">
        <title>A chromosome-length genome assembly and annotation of blackberry (Rubus argutus, cv. 'Hillquist').</title>
        <authorList>
            <person name="Bruna T."/>
            <person name="Aryal R."/>
            <person name="Dudchenko O."/>
            <person name="Sargent D.J."/>
            <person name="Mead D."/>
            <person name="Buti M."/>
            <person name="Cavallini A."/>
            <person name="Hytonen T."/>
            <person name="Andres J."/>
            <person name="Pham M."/>
            <person name="Weisz D."/>
            <person name="Mascagni F."/>
            <person name="Usai G."/>
            <person name="Natali L."/>
            <person name="Bassil N."/>
            <person name="Fernandez G.E."/>
            <person name="Lomsadze A."/>
            <person name="Armour M."/>
            <person name="Olukolu B."/>
            <person name="Poorten T."/>
            <person name="Britton C."/>
            <person name="Davik J."/>
            <person name="Ashrafi H."/>
            <person name="Aiden E.L."/>
            <person name="Borodovsky M."/>
            <person name="Worthington M."/>
        </authorList>
    </citation>
    <scope>NUCLEOTIDE SEQUENCE [LARGE SCALE GENOMIC DNA]</scope>
    <source>
        <strain evidence="3">PI 553951</strain>
    </source>
</reference>
<evidence type="ECO:0000313" key="3">
    <source>
        <dbReference type="EMBL" id="KAK9945892.1"/>
    </source>
</evidence>
<feature type="region of interest" description="Disordered" evidence="1">
    <location>
        <begin position="1"/>
        <end position="29"/>
    </location>
</feature>
<dbReference type="Proteomes" id="UP001457282">
    <property type="component" value="Unassembled WGS sequence"/>
</dbReference>
<dbReference type="InterPro" id="IPR053781">
    <property type="entry name" value="F-box_AtFBL13-like"/>
</dbReference>
<dbReference type="Pfam" id="PF00646">
    <property type="entry name" value="F-box"/>
    <property type="match status" value="1"/>
</dbReference>
<dbReference type="EMBL" id="JBEDUW010000002">
    <property type="protein sequence ID" value="KAK9945892.1"/>
    <property type="molecule type" value="Genomic_DNA"/>
</dbReference>
<dbReference type="CDD" id="cd22160">
    <property type="entry name" value="F-box_AtFBL13-like"/>
    <property type="match status" value="1"/>
</dbReference>
<sequence>MGKRNFVKKKRGERKPQQRRKCAANHSKEDRISELPDAIIATILSRLRNIRKAIRTSVLSKRWRYLWTHVTCLNFDIQMAAGYRCYLLLGAGEECEHGTQYKWLTQFFKLHQGSTLDGFTISVSSIGKSRELCPALLKLLPLGTVEESSKS</sequence>
<dbReference type="AlphaFoldDB" id="A0AAW1YB18"/>
<name>A0AAW1YB18_RUBAR</name>
<dbReference type="PANTHER" id="PTHR32212:SF459">
    <property type="entry name" value="F-BOX DOMAIN-CONTAINING PROTEIN"/>
    <property type="match status" value="1"/>
</dbReference>
<proteinExistence type="predicted"/>
<protein>
    <recommendedName>
        <fullName evidence="2">F-box domain-containing protein</fullName>
    </recommendedName>
</protein>
<dbReference type="InterPro" id="IPR001810">
    <property type="entry name" value="F-box_dom"/>
</dbReference>
<accession>A0AAW1YB18</accession>
<evidence type="ECO:0000259" key="2">
    <source>
        <dbReference type="Pfam" id="PF00646"/>
    </source>
</evidence>
<feature type="domain" description="F-box" evidence="2">
    <location>
        <begin position="32"/>
        <end position="70"/>
    </location>
</feature>
<comment type="caution">
    <text evidence="3">The sequence shown here is derived from an EMBL/GenBank/DDBJ whole genome shotgun (WGS) entry which is preliminary data.</text>
</comment>
<organism evidence="3 4">
    <name type="scientific">Rubus argutus</name>
    <name type="common">Southern blackberry</name>
    <dbReference type="NCBI Taxonomy" id="59490"/>
    <lineage>
        <taxon>Eukaryota</taxon>
        <taxon>Viridiplantae</taxon>
        <taxon>Streptophyta</taxon>
        <taxon>Embryophyta</taxon>
        <taxon>Tracheophyta</taxon>
        <taxon>Spermatophyta</taxon>
        <taxon>Magnoliopsida</taxon>
        <taxon>eudicotyledons</taxon>
        <taxon>Gunneridae</taxon>
        <taxon>Pentapetalae</taxon>
        <taxon>rosids</taxon>
        <taxon>fabids</taxon>
        <taxon>Rosales</taxon>
        <taxon>Rosaceae</taxon>
        <taxon>Rosoideae</taxon>
        <taxon>Rosoideae incertae sedis</taxon>
        <taxon>Rubus</taxon>
    </lineage>
</organism>
<gene>
    <name evidence="3" type="ORF">M0R45_011383</name>
</gene>
<dbReference type="PANTHER" id="PTHR32212">
    <property type="entry name" value="CYCLIN-LIKE F-BOX"/>
    <property type="match status" value="1"/>
</dbReference>
<evidence type="ECO:0000256" key="1">
    <source>
        <dbReference type="SAM" id="MobiDB-lite"/>
    </source>
</evidence>
<feature type="compositionally biased region" description="Basic residues" evidence="1">
    <location>
        <begin position="1"/>
        <end position="23"/>
    </location>
</feature>
<dbReference type="Gene3D" id="1.20.1280.50">
    <property type="match status" value="1"/>
</dbReference>
<keyword evidence="4" id="KW-1185">Reference proteome</keyword>
<evidence type="ECO:0000313" key="4">
    <source>
        <dbReference type="Proteomes" id="UP001457282"/>
    </source>
</evidence>
<dbReference type="SUPFAM" id="SSF81383">
    <property type="entry name" value="F-box domain"/>
    <property type="match status" value="1"/>
</dbReference>